<organism evidence="8 9">
    <name type="scientific">Naumannella halotolerans</name>
    <dbReference type="NCBI Taxonomy" id="993414"/>
    <lineage>
        <taxon>Bacteria</taxon>
        <taxon>Bacillati</taxon>
        <taxon>Actinomycetota</taxon>
        <taxon>Actinomycetes</taxon>
        <taxon>Propionibacteriales</taxon>
        <taxon>Propionibacteriaceae</taxon>
        <taxon>Naumannella</taxon>
    </lineage>
</organism>
<dbReference type="Proteomes" id="UP000295371">
    <property type="component" value="Unassembled WGS sequence"/>
</dbReference>
<protein>
    <submittedName>
        <fullName evidence="8">Phage shock protein PspC (Stress-responsive transcriptional regulator)</fullName>
    </submittedName>
</protein>
<evidence type="ECO:0000256" key="5">
    <source>
        <dbReference type="ARBA" id="ARBA00023136"/>
    </source>
</evidence>
<keyword evidence="5 6" id="KW-0472">Membrane</keyword>
<evidence type="ECO:0000256" key="4">
    <source>
        <dbReference type="ARBA" id="ARBA00022989"/>
    </source>
</evidence>
<keyword evidence="9" id="KW-1185">Reference proteome</keyword>
<evidence type="ECO:0000256" key="3">
    <source>
        <dbReference type="ARBA" id="ARBA00022692"/>
    </source>
</evidence>
<feature type="transmembrane region" description="Helical" evidence="6">
    <location>
        <begin position="38"/>
        <end position="64"/>
    </location>
</feature>
<keyword evidence="2" id="KW-1003">Cell membrane</keyword>
<dbReference type="AlphaFoldDB" id="A0A4R7JCV3"/>
<proteinExistence type="predicted"/>
<dbReference type="OrthoDB" id="7359894at2"/>
<dbReference type="RefSeq" id="WP_133754874.1">
    <property type="nucleotide sequence ID" value="NZ_CP171129.1"/>
</dbReference>
<evidence type="ECO:0000256" key="1">
    <source>
        <dbReference type="ARBA" id="ARBA00004162"/>
    </source>
</evidence>
<keyword evidence="3 6" id="KW-0812">Transmembrane</keyword>
<dbReference type="InterPro" id="IPR052027">
    <property type="entry name" value="PspC"/>
</dbReference>
<name>A0A4R7JCV3_9ACTN</name>
<reference evidence="8 9" key="1">
    <citation type="submission" date="2019-03" db="EMBL/GenBank/DDBJ databases">
        <title>Genomic Encyclopedia of Archaeal and Bacterial Type Strains, Phase II (KMG-II): from individual species to whole genera.</title>
        <authorList>
            <person name="Goeker M."/>
        </authorList>
    </citation>
    <scope>NUCLEOTIDE SEQUENCE [LARGE SCALE GENOMIC DNA]</scope>
    <source>
        <strain evidence="8 9">DSM 24323</strain>
    </source>
</reference>
<comment type="caution">
    <text evidence="8">The sequence shown here is derived from an EMBL/GenBank/DDBJ whole genome shotgun (WGS) entry which is preliminary data.</text>
</comment>
<keyword evidence="4 6" id="KW-1133">Transmembrane helix</keyword>
<evidence type="ECO:0000313" key="8">
    <source>
        <dbReference type="EMBL" id="TDT34513.1"/>
    </source>
</evidence>
<comment type="subcellular location">
    <subcellularLocation>
        <location evidence="1">Cell membrane</location>
        <topology evidence="1">Single-pass membrane protein</topology>
    </subcellularLocation>
</comment>
<sequence>MASPSRPRSATLSRPRNDRVIAGVCSGIARRFGLSPNVVRLIFVLSLLLPGPQFLIYIGGWILLPNE</sequence>
<evidence type="ECO:0000259" key="7">
    <source>
        <dbReference type="Pfam" id="PF04024"/>
    </source>
</evidence>
<dbReference type="EMBL" id="SOAW01000001">
    <property type="protein sequence ID" value="TDT34513.1"/>
    <property type="molecule type" value="Genomic_DNA"/>
</dbReference>
<evidence type="ECO:0000256" key="6">
    <source>
        <dbReference type="SAM" id="Phobius"/>
    </source>
</evidence>
<gene>
    <name evidence="8" type="ORF">CLV29_2184</name>
</gene>
<feature type="domain" description="Phage shock protein PspC N-terminal" evidence="7">
    <location>
        <begin position="11"/>
        <end position="67"/>
    </location>
</feature>
<dbReference type="InterPro" id="IPR007168">
    <property type="entry name" value="Phageshock_PspC_N"/>
</dbReference>
<dbReference type="GO" id="GO:0005886">
    <property type="term" value="C:plasma membrane"/>
    <property type="evidence" value="ECO:0007669"/>
    <property type="project" value="UniProtKB-SubCell"/>
</dbReference>
<accession>A0A4R7JCV3</accession>
<dbReference type="PANTHER" id="PTHR33885">
    <property type="entry name" value="PHAGE SHOCK PROTEIN C"/>
    <property type="match status" value="1"/>
</dbReference>
<evidence type="ECO:0000256" key="2">
    <source>
        <dbReference type="ARBA" id="ARBA00022475"/>
    </source>
</evidence>
<dbReference type="Pfam" id="PF04024">
    <property type="entry name" value="PspC"/>
    <property type="match status" value="1"/>
</dbReference>
<dbReference type="PANTHER" id="PTHR33885:SF3">
    <property type="entry name" value="PHAGE SHOCK PROTEIN C"/>
    <property type="match status" value="1"/>
</dbReference>
<evidence type="ECO:0000313" key="9">
    <source>
        <dbReference type="Proteomes" id="UP000295371"/>
    </source>
</evidence>